<evidence type="ECO:0000313" key="1">
    <source>
        <dbReference type="EMBL" id="SDU32935.1"/>
    </source>
</evidence>
<keyword evidence="2" id="KW-1185">Reference proteome</keyword>
<dbReference type="RefSeq" id="WP_074702236.1">
    <property type="nucleotide sequence ID" value="NZ_FNLN01000055.1"/>
</dbReference>
<sequence>MTHRTTITLDDESFAFLNNIAGDNRSAYINELLKQERKNYLKQALLKANQEEAQDTDYQKELKEWDSILSDGLHND</sequence>
<accession>A0A1H2HM70</accession>
<reference evidence="2" key="1">
    <citation type="submission" date="2016-10" db="EMBL/GenBank/DDBJ databases">
        <authorList>
            <person name="Varghese N."/>
            <person name="Submissions S."/>
        </authorList>
    </citation>
    <scope>NUCLEOTIDE SEQUENCE [LARGE SCALE GENOMIC DNA]</scope>
    <source>
        <strain evidence="2">Nm10</strain>
    </source>
</reference>
<gene>
    <name evidence="1" type="ORF">SAMN05216406_15518</name>
</gene>
<dbReference type="AlphaFoldDB" id="A0A1H2HM70"/>
<proteinExistence type="predicted"/>
<evidence type="ECO:0000313" key="2">
    <source>
        <dbReference type="Proteomes" id="UP000182882"/>
    </source>
</evidence>
<dbReference type="EMBL" id="FNLN01000055">
    <property type="protein sequence ID" value="SDU32935.1"/>
    <property type="molecule type" value="Genomic_DNA"/>
</dbReference>
<dbReference type="Proteomes" id="UP000182882">
    <property type="component" value="Unassembled WGS sequence"/>
</dbReference>
<protein>
    <submittedName>
        <fullName evidence="1">Antitoxin CcdA</fullName>
    </submittedName>
</protein>
<organism evidence="1 2">
    <name type="scientific">Nitrosomonas ureae</name>
    <dbReference type="NCBI Taxonomy" id="44577"/>
    <lineage>
        <taxon>Bacteria</taxon>
        <taxon>Pseudomonadati</taxon>
        <taxon>Pseudomonadota</taxon>
        <taxon>Betaproteobacteria</taxon>
        <taxon>Nitrosomonadales</taxon>
        <taxon>Nitrosomonadaceae</taxon>
        <taxon>Nitrosomonas</taxon>
    </lineage>
</organism>
<name>A0A1H2HM70_9PROT</name>